<accession>A0A396SNN0</accession>
<evidence type="ECO:0000313" key="1">
    <source>
        <dbReference type="EMBL" id="RHW37450.1"/>
    </source>
</evidence>
<protein>
    <submittedName>
        <fullName evidence="1">Uncharacterized protein</fullName>
    </submittedName>
</protein>
<dbReference type="EMBL" id="QWEI01000003">
    <property type="protein sequence ID" value="RHW37450.1"/>
    <property type="molecule type" value="Genomic_DNA"/>
</dbReference>
<evidence type="ECO:0000313" key="2">
    <source>
        <dbReference type="Proteomes" id="UP000265692"/>
    </source>
</evidence>
<gene>
    <name evidence="1" type="ORF">D1B33_07865</name>
</gene>
<keyword evidence="2" id="KW-1185">Reference proteome</keyword>
<dbReference type="Proteomes" id="UP000265692">
    <property type="component" value="Unassembled WGS sequence"/>
</dbReference>
<dbReference type="AlphaFoldDB" id="A0A396SNN0"/>
<comment type="caution">
    <text evidence="1">The sequence shown here is derived from an EMBL/GenBank/DDBJ whole genome shotgun (WGS) entry which is preliminary data.</text>
</comment>
<organism evidence="1 2">
    <name type="scientific">Ureibacillus yapensis</name>
    <dbReference type="NCBI Taxonomy" id="2304605"/>
    <lineage>
        <taxon>Bacteria</taxon>
        <taxon>Bacillati</taxon>
        <taxon>Bacillota</taxon>
        <taxon>Bacilli</taxon>
        <taxon>Bacillales</taxon>
        <taxon>Caryophanaceae</taxon>
        <taxon>Ureibacillus</taxon>
    </lineage>
</organism>
<reference evidence="1 2" key="1">
    <citation type="submission" date="2018-08" db="EMBL/GenBank/DDBJ databases">
        <title>Lysinibacillus sp. YLB-03 draft genome sequence.</title>
        <authorList>
            <person name="Yu L."/>
        </authorList>
    </citation>
    <scope>NUCLEOTIDE SEQUENCE [LARGE SCALE GENOMIC DNA]</scope>
    <source>
        <strain evidence="1 2">YLB-03</strain>
    </source>
</reference>
<proteinExistence type="predicted"/>
<sequence length="79" mass="9035">MGLISFYYTFAVLHCYLKKFYTRKYLRYIYKLLYMATTGYEHVRSVIAYLAGDFKVAKALIVPETGLCNIGAGCVSIKT</sequence>
<name>A0A396SNN0_9BACL</name>